<protein>
    <submittedName>
        <fullName evidence="2">Unannotated protein</fullName>
    </submittedName>
</protein>
<gene>
    <name evidence="2" type="ORF">UFOPK1843_00932</name>
</gene>
<dbReference type="EMBL" id="CAEZUR010000076">
    <property type="protein sequence ID" value="CAB4612625.1"/>
    <property type="molecule type" value="Genomic_DNA"/>
</dbReference>
<keyword evidence="1" id="KW-1133">Transmembrane helix</keyword>
<keyword evidence="1" id="KW-0472">Membrane</keyword>
<keyword evidence="1" id="KW-0812">Transmembrane</keyword>
<proteinExistence type="predicted"/>
<accession>A0A6J6HMR9</accession>
<organism evidence="2">
    <name type="scientific">freshwater metagenome</name>
    <dbReference type="NCBI Taxonomy" id="449393"/>
    <lineage>
        <taxon>unclassified sequences</taxon>
        <taxon>metagenomes</taxon>
        <taxon>ecological metagenomes</taxon>
    </lineage>
</organism>
<feature type="transmembrane region" description="Helical" evidence="1">
    <location>
        <begin position="12"/>
        <end position="28"/>
    </location>
</feature>
<evidence type="ECO:0000313" key="2">
    <source>
        <dbReference type="EMBL" id="CAB4612625.1"/>
    </source>
</evidence>
<dbReference type="AlphaFoldDB" id="A0A6J6HMR9"/>
<sequence length="58" mass="6594">MEDKKRQTLSPWVWIAIALFGLFLFWLLPNLIAFIQLMAFLGGIGEGTADAIFPLRKN</sequence>
<name>A0A6J6HMR9_9ZZZZ</name>
<reference evidence="2" key="1">
    <citation type="submission" date="2020-05" db="EMBL/GenBank/DDBJ databases">
        <authorList>
            <person name="Chiriac C."/>
            <person name="Salcher M."/>
            <person name="Ghai R."/>
            <person name="Kavagutti S V."/>
        </authorList>
    </citation>
    <scope>NUCLEOTIDE SEQUENCE</scope>
</reference>
<evidence type="ECO:0000256" key="1">
    <source>
        <dbReference type="SAM" id="Phobius"/>
    </source>
</evidence>